<dbReference type="AlphaFoldDB" id="A0A951UJS8"/>
<gene>
    <name evidence="1" type="ORF">KME32_31835</name>
</gene>
<evidence type="ECO:0000313" key="1">
    <source>
        <dbReference type="EMBL" id="MBW4565594.1"/>
    </source>
</evidence>
<evidence type="ECO:0000313" key="2">
    <source>
        <dbReference type="Proteomes" id="UP000715781"/>
    </source>
</evidence>
<sequence length="45" mass="5050">MTPRKIHELSTNLSAIAKILGKHQGTVQRWLAHEDDCSVMSLYIG</sequence>
<comment type="caution">
    <text evidence="1">The sequence shown here is derived from an EMBL/GenBank/DDBJ whole genome shotgun (WGS) entry which is preliminary data.</text>
</comment>
<organism evidence="1 2">
    <name type="scientific">Mojavia pulchra JT2-VF2</name>
    <dbReference type="NCBI Taxonomy" id="287848"/>
    <lineage>
        <taxon>Bacteria</taxon>
        <taxon>Bacillati</taxon>
        <taxon>Cyanobacteriota</taxon>
        <taxon>Cyanophyceae</taxon>
        <taxon>Nostocales</taxon>
        <taxon>Nostocaceae</taxon>
    </lineage>
</organism>
<dbReference type="Proteomes" id="UP000715781">
    <property type="component" value="Unassembled WGS sequence"/>
</dbReference>
<reference evidence="1" key="1">
    <citation type="submission" date="2021-05" db="EMBL/GenBank/DDBJ databases">
        <authorList>
            <person name="Pietrasiak N."/>
            <person name="Ward R."/>
            <person name="Stajich J.E."/>
            <person name="Kurbessoian T."/>
        </authorList>
    </citation>
    <scope>NUCLEOTIDE SEQUENCE</scope>
    <source>
        <strain evidence="1">JT2-VF2</strain>
    </source>
</reference>
<accession>A0A951UJS8</accession>
<proteinExistence type="predicted"/>
<name>A0A951UJS8_9NOST</name>
<protein>
    <submittedName>
        <fullName evidence="1">Uncharacterized protein</fullName>
    </submittedName>
</protein>
<reference evidence="1" key="2">
    <citation type="journal article" date="2022" name="Microbiol. Resour. Announc.">
        <title>Metagenome Sequencing to Explore Phylogenomics of Terrestrial Cyanobacteria.</title>
        <authorList>
            <person name="Ward R.D."/>
            <person name="Stajich J.E."/>
            <person name="Johansen J.R."/>
            <person name="Huntemann M."/>
            <person name="Clum A."/>
            <person name="Foster B."/>
            <person name="Foster B."/>
            <person name="Roux S."/>
            <person name="Palaniappan K."/>
            <person name="Varghese N."/>
            <person name="Mukherjee S."/>
            <person name="Reddy T.B.K."/>
            <person name="Daum C."/>
            <person name="Copeland A."/>
            <person name="Chen I.A."/>
            <person name="Ivanova N.N."/>
            <person name="Kyrpides N.C."/>
            <person name="Shapiro N."/>
            <person name="Eloe-Fadrosh E.A."/>
            <person name="Pietrasiak N."/>
        </authorList>
    </citation>
    <scope>NUCLEOTIDE SEQUENCE</scope>
    <source>
        <strain evidence="1">JT2-VF2</strain>
    </source>
</reference>
<dbReference type="EMBL" id="JAHHHN010000042">
    <property type="protein sequence ID" value="MBW4565594.1"/>
    <property type="molecule type" value="Genomic_DNA"/>
</dbReference>